<dbReference type="Proteomes" id="UP001604267">
    <property type="component" value="Unassembled WGS sequence"/>
</dbReference>
<organism evidence="2 3">
    <name type="scientific">Streptomyces cinerochromogenes</name>
    <dbReference type="NCBI Taxonomy" id="66422"/>
    <lineage>
        <taxon>Bacteria</taxon>
        <taxon>Bacillati</taxon>
        <taxon>Actinomycetota</taxon>
        <taxon>Actinomycetes</taxon>
        <taxon>Kitasatosporales</taxon>
        <taxon>Streptomycetaceae</taxon>
        <taxon>Streptomyces</taxon>
    </lineage>
</organism>
<comment type="caution">
    <text evidence="2">The sequence shown here is derived from an EMBL/GenBank/DDBJ whole genome shotgun (WGS) entry which is preliminary data.</text>
</comment>
<feature type="region of interest" description="Disordered" evidence="1">
    <location>
        <begin position="1"/>
        <end position="22"/>
    </location>
</feature>
<evidence type="ECO:0000256" key="1">
    <source>
        <dbReference type="SAM" id="MobiDB-lite"/>
    </source>
</evidence>
<evidence type="ECO:0000313" key="3">
    <source>
        <dbReference type="Proteomes" id="UP001604267"/>
    </source>
</evidence>
<dbReference type="EMBL" id="JBICYV010000003">
    <property type="protein sequence ID" value="MFG3010141.1"/>
    <property type="molecule type" value="Genomic_DNA"/>
</dbReference>
<accession>A0ABW7AZ21</accession>
<evidence type="ECO:0000313" key="2">
    <source>
        <dbReference type="EMBL" id="MFG3010141.1"/>
    </source>
</evidence>
<keyword evidence="3" id="KW-1185">Reference proteome</keyword>
<dbReference type="RefSeq" id="WP_392816181.1">
    <property type="nucleotide sequence ID" value="NZ_JBICYV010000003.1"/>
</dbReference>
<sequence>MGVHRTARCRGPYGGEGHQAGGTDCADPAVFEVARHNRPPLQVCPVHLGPSLLLAAGVLWPPGIRLIGRPATPATGH</sequence>
<gene>
    <name evidence="2" type="ORF">ACGFZB_06735</name>
</gene>
<name>A0ABW7AZ21_9ACTN</name>
<protein>
    <submittedName>
        <fullName evidence="2">Uncharacterized protein</fullName>
    </submittedName>
</protein>
<proteinExistence type="predicted"/>
<reference evidence="2 3" key="1">
    <citation type="submission" date="2024-10" db="EMBL/GenBank/DDBJ databases">
        <title>The Natural Products Discovery Center: Release of the First 8490 Sequenced Strains for Exploring Actinobacteria Biosynthetic Diversity.</title>
        <authorList>
            <person name="Kalkreuter E."/>
            <person name="Kautsar S.A."/>
            <person name="Yang D."/>
            <person name="Bader C.D."/>
            <person name="Teijaro C.N."/>
            <person name="Fluegel L."/>
            <person name="Davis C.M."/>
            <person name="Simpson J.R."/>
            <person name="Lauterbach L."/>
            <person name="Steele A.D."/>
            <person name="Gui C."/>
            <person name="Meng S."/>
            <person name="Li G."/>
            <person name="Viehrig K."/>
            <person name="Ye F."/>
            <person name="Su P."/>
            <person name="Kiefer A.F."/>
            <person name="Nichols A."/>
            <person name="Cepeda A.J."/>
            <person name="Yan W."/>
            <person name="Fan B."/>
            <person name="Jiang Y."/>
            <person name="Adhikari A."/>
            <person name="Zheng C.-J."/>
            <person name="Schuster L."/>
            <person name="Cowan T.M."/>
            <person name="Smanski M.J."/>
            <person name="Chevrette M.G."/>
            <person name="De Carvalho L.P.S."/>
            <person name="Shen B."/>
        </authorList>
    </citation>
    <scope>NUCLEOTIDE SEQUENCE [LARGE SCALE GENOMIC DNA]</scope>
    <source>
        <strain evidence="2 3">NPDC048320</strain>
    </source>
</reference>